<evidence type="ECO:0000313" key="7">
    <source>
        <dbReference type="EMBL" id="NDL62279.1"/>
    </source>
</evidence>
<dbReference type="Pfam" id="PF00730">
    <property type="entry name" value="HhH-GPD"/>
    <property type="match status" value="1"/>
</dbReference>
<organism evidence="7 8">
    <name type="scientific">Acerihabitans arboris</name>
    <dbReference type="NCBI Taxonomy" id="2691583"/>
    <lineage>
        <taxon>Bacteria</taxon>
        <taxon>Pseudomonadati</taxon>
        <taxon>Pseudomonadota</taxon>
        <taxon>Gammaproteobacteria</taxon>
        <taxon>Enterobacterales</taxon>
        <taxon>Pectobacteriaceae</taxon>
        <taxon>Acerihabitans</taxon>
    </lineage>
</organism>
<evidence type="ECO:0000256" key="5">
    <source>
        <dbReference type="ARBA" id="ARBA00023204"/>
    </source>
</evidence>
<evidence type="ECO:0000256" key="1">
    <source>
        <dbReference type="ARBA" id="ARBA00000086"/>
    </source>
</evidence>
<dbReference type="GO" id="GO:0032993">
    <property type="term" value="C:protein-DNA complex"/>
    <property type="evidence" value="ECO:0007669"/>
    <property type="project" value="TreeGrafter"/>
</dbReference>
<dbReference type="GO" id="GO:0008725">
    <property type="term" value="F:DNA-3-methyladenine glycosylase activity"/>
    <property type="evidence" value="ECO:0007669"/>
    <property type="project" value="TreeGrafter"/>
</dbReference>
<reference evidence="7 8" key="1">
    <citation type="submission" date="2019-12" db="EMBL/GenBank/DDBJ databases">
        <authorList>
            <person name="Lee S.D."/>
        </authorList>
    </citation>
    <scope>NUCLEOTIDE SEQUENCE [LARGE SCALE GENOMIC DNA]</scope>
    <source>
        <strain evidence="7 8">SAP-6</strain>
    </source>
</reference>
<dbReference type="AlphaFoldDB" id="A0A845SEJ2"/>
<dbReference type="GO" id="GO:0006285">
    <property type="term" value="P:base-excision repair, AP site formation"/>
    <property type="evidence" value="ECO:0007669"/>
    <property type="project" value="TreeGrafter"/>
</dbReference>
<keyword evidence="8" id="KW-1185">Reference proteome</keyword>
<dbReference type="PANTHER" id="PTHR43003">
    <property type="entry name" value="DNA-3-METHYLADENINE GLYCOSYLASE"/>
    <property type="match status" value="1"/>
</dbReference>
<dbReference type="InterPro" id="IPR003265">
    <property type="entry name" value="HhH-GPD_domain"/>
</dbReference>
<dbReference type="InterPro" id="IPR051912">
    <property type="entry name" value="Alkylbase_DNA_Glycosylase/TA"/>
</dbReference>
<evidence type="ECO:0000256" key="3">
    <source>
        <dbReference type="ARBA" id="ARBA00012000"/>
    </source>
</evidence>
<dbReference type="SMART" id="SM00478">
    <property type="entry name" value="ENDO3c"/>
    <property type="match status" value="1"/>
</dbReference>
<gene>
    <name evidence="7" type="ORF">GRH90_05865</name>
</gene>
<comment type="similarity">
    <text evidence="2">Belongs to the alkylbase DNA glycosidase AlkA family.</text>
</comment>
<evidence type="ECO:0000259" key="6">
    <source>
        <dbReference type="SMART" id="SM00478"/>
    </source>
</evidence>
<dbReference type="SUPFAM" id="SSF48150">
    <property type="entry name" value="DNA-glycosylase"/>
    <property type="match status" value="1"/>
</dbReference>
<accession>A0A845SEJ2</accession>
<proteinExistence type="inferred from homology"/>
<dbReference type="GO" id="GO:0043916">
    <property type="term" value="F:DNA-7-methylguanine glycosylase activity"/>
    <property type="evidence" value="ECO:0007669"/>
    <property type="project" value="TreeGrafter"/>
</dbReference>
<dbReference type="EC" id="3.2.2.21" evidence="3"/>
<name>A0A845SEJ2_9GAMM</name>
<dbReference type="Proteomes" id="UP000461443">
    <property type="component" value="Unassembled WGS sequence"/>
</dbReference>
<evidence type="ECO:0000313" key="8">
    <source>
        <dbReference type="Proteomes" id="UP000461443"/>
    </source>
</evidence>
<protein>
    <recommendedName>
        <fullName evidence="3">DNA-3-methyladenine glycosylase II</fullName>
        <ecNumber evidence="3">3.2.2.21</ecNumber>
    </recommendedName>
</protein>
<comment type="catalytic activity">
    <reaction evidence="1">
        <text>Hydrolysis of alkylated DNA, releasing 3-methyladenine, 3-methylguanine, 7-methylguanine and 7-methyladenine.</text>
        <dbReference type="EC" id="3.2.2.21"/>
    </reaction>
</comment>
<dbReference type="Gene3D" id="1.10.340.30">
    <property type="entry name" value="Hypothetical protein, domain 2"/>
    <property type="match status" value="1"/>
</dbReference>
<dbReference type="PANTHER" id="PTHR43003:SF5">
    <property type="entry name" value="DNA-3-METHYLADENINE GLYCOSYLASE"/>
    <property type="match status" value="1"/>
</dbReference>
<comment type="caution">
    <text evidence="7">The sequence shown here is derived from an EMBL/GenBank/DDBJ whole genome shotgun (WGS) entry which is preliminary data.</text>
</comment>
<dbReference type="CDD" id="cd00056">
    <property type="entry name" value="ENDO3c"/>
    <property type="match status" value="1"/>
</dbReference>
<keyword evidence="4" id="KW-0227">DNA damage</keyword>
<evidence type="ECO:0000256" key="2">
    <source>
        <dbReference type="ARBA" id="ARBA00010817"/>
    </source>
</evidence>
<dbReference type="Gene3D" id="1.10.1670.40">
    <property type="match status" value="1"/>
</dbReference>
<keyword evidence="5" id="KW-0234">DNA repair</keyword>
<dbReference type="EMBL" id="WUBS01000003">
    <property type="protein sequence ID" value="NDL62279.1"/>
    <property type="molecule type" value="Genomic_DNA"/>
</dbReference>
<dbReference type="GO" id="GO:0005737">
    <property type="term" value="C:cytoplasm"/>
    <property type="evidence" value="ECO:0007669"/>
    <property type="project" value="TreeGrafter"/>
</dbReference>
<dbReference type="GO" id="GO:0006307">
    <property type="term" value="P:DNA alkylation repair"/>
    <property type="evidence" value="ECO:0007669"/>
    <property type="project" value="TreeGrafter"/>
</dbReference>
<dbReference type="GO" id="GO:0032131">
    <property type="term" value="F:alkylated DNA binding"/>
    <property type="evidence" value="ECO:0007669"/>
    <property type="project" value="TreeGrafter"/>
</dbReference>
<dbReference type="FunFam" id="1.10.340.30:FF:000004">
    <property type="entry name" value="DNA-3-methyladenine glycosylase II"/>
    <property type="match status" value="1"/>
</dbReference>
<reference evidence="7 8" key="2">
    <citation type="submission" date="2020-02" db="EMBL/GenBank/DDBJ databases">
        <title>The new genus of Enterobacteriales.</title>
        <authorList>
            <person name="Kim I.S."/>
        </authorList>
    </citation>
    <scope>NUCLEOTIDE SEQUENCE [LARGE SCALE GENOMIC DNA]</scope>
    <source>
        <strain evidence="7 8">SAP-6</strain>
    </source>
</reference>
<feature type="domain" description="HhH-GPD" evidence="6">
    <location>
        <begin position="50"/>
        <end position="199"/>
    </location>
</feature>
<sequence>MAIFEYGHQELSWLAKKDKRMAQAIERIGIITRPLMPDLFAALVRNIVDQQISTKAGLTVNARLTVLAGTVTPAAIEQLTAGQIQSCGMTMKKALYIKGAATAAMSGELDLAAIPGYSDREVIAALSRLPGIGVWTAEMLMIFSLGRPDVVSWGDLAIRRGMMNLYRHKELPRERFERYRRRYSPYGTTASLYLWAYSAAGFSARLPVPPANALIVQPAATTAK</sequence>
<dbReference type="InterPro" id="IPR011257">
    <property type="entry name" value="DNA_glycosylase"/>
</dbReference>
<evidence type="ECO:0000256" key="4">
    <source>
        <dbReference type="ARBA" id="ARBA00022763"/>
    </source>
</evidence>